<organism evidence="2 3">
    <name type="scientific">Streptomonospora algeriensis</name>
    <dbReference type="NCBI Taxonomy" id="995084"/>
    <lineage>
        <taxon>Bacteria</taxon>
        <taxon>Bacillati</taxon>
        <taxon>Actinomycetota</taxon>
        <taxon>Actinomycetes</taxon>
        <taxon>Streptosporangiales</taxon>
        <taxon>Nocardiopsidaceae</taxon>
        <taxon>Streptomonospora</taxon>
    </lineage>
</organism>
<evidence type="ECO:0000313" key="2">
    <source>
        <dbReference type="EMBL" id="MFD0804337.1"/>
    </source>
</evidence>
<evidence type="ECO:0000313" key="3">
    <source>
        <dbReference type="Proteomes" id="UP001596956"/>
    </source>
</evidence>
<feature type="domain" description="DinB-like" evidence="1">
    <location>
        <begin position="23"/>
        <end position="155"/>
    </location>
</feature>
<dbReference type="SUPFAM" id="SSF109854">
    <property type="entry name" value="DinB/YfiT-like putative metalloenzymes"/>
    <property type="match status" value="1"/>
</dbReference>
<evidence type="ECO:0000259" key="1">
    <source>
        <dbReference type="Pfam" id="PF12867"/>
    </source>
</evidence>
<dbReference type="InterPro" id="IPR024775">
    <property type="entry name" value="DinB-like"/>
</dbReference>
<dbReference type="EMBL" id="JBHTHR010001569">
    <property type="protein sequence ID" value="MFD0804337.1"/>
    <property type="molecule type" value="Genomic_DNA"/>
</dbReference>
<sequence>MTENTAGDRAAAEDLRSRIAAELDAGRARSVGLTLEALDEAELVAQHSPLMSPLAWDLAHVGNYEEQWLLRAAAGGEALRPDIDVLYDAFENPRAQRVNLPLLRPREAEDYNARVRARVLDSLEHAALDSDHPLVGSGLVYHLVIQHEHQHDETMLATHQLRRGAPALEDPPAPPAPPAF</sequence>
<dbReference type="Proteomes" id="UP001596956">
    <property type="component" value="Unassembled WGS sequence"/>
</dbReference>
<protein>
    <submittedName>
        <fullName evidence="2">DinB family protein</fullName>
    </submittedName>
</protein>
<keyword evidence="3" id="KW-1185">Reference proteome</keyword>
<gene>
    <name evidence="2" type="ORF">ACFQZU_23885</name>
</gene>
<reference evidence="3" key="1">
    <citation type="journal article" date="2019" name="Int. J. Syst. Evol. Microbiol.">
        <title>The Global Catalogue of Microorganisms (GCM) 10K type strain sequencing project: providing services to taxonomists for standard genome sequencing and annotation.</title>
        <authorList>
            <consortium name="The Broad Institute Genomics Platform"/>
            <consortium name="The Broad Institute Genome Sequencing Center for Infectious Disease"/>
            <person name="Wu L."/>
            <person name="Ma J."/>
        </authorList>
    </citation>
    <scope>NUCLEOTIDE SEQUENCE [LARGE SCALE GENOMIC DNA]</scope>
    <source>
        <strain evidence="3">CCUG 63369</strain>
    </source>
</reference>
<comment type="caution">
    <text evidence="2">The sequence shown here is derived from an EMBL/GenBank/DDBJ whole genome shotgun (WGS) entry which is preliminary data.</text>
</comment>
<feature type="non-terminal residue" evidence="2">
    <location>
        <position position="180"/>
    </location>
</feature>
<name>A0ABW3BLQ7_9ACTN</name>
<dbReference type="Pfam" id="PF12867">
    <property type="entry name" value="DinB_2"/>
    <property type="match status" value="1"/>
</dbReference>
<accession>A0ABW3BLQ7</accession>
<dbReference type="InterPro" id="IPR034660">
    <property type="entry name" value="DinB/YfiT-like"/>
</dbReference>
<proteinExistence type="predicted"/>